<evidence type="ECO:0000256" key="3">
    <source>
        <dbReference type="ARBA" id="ARBA00023002"/>
    </source>
</evidence>
<feature type="transmembrane region" description="Helical" evidence="7">
    <location>
        <begin position="6"/>
        <end position="26"/>
    </location>
</feature>
<dbReference type="AlphaFoldDB" id="B8J6Y8"/>
<keyword evidence="7" id="KW-0472">Membrane</keyword>
<feature type="domain" description="4Fe-4S ferredoxin-type" evidence="8">
    <location>
        <begin position="287"/>
        <end position="316"/>
    </location>
</feature>
<dbReference type="PANTHER" id="PTHR43255">
    <property type="entry name" value="IRON-SULFUR-BINDING OXIDOREDUCTASE FADF-RELATED-RELATED"/>
    <property type="match status" value="1"/>
</dbReference>
<evidence type="ECO:0000313" key="9">
    <source>
        <dbReference type="EMBL" id="ACL63369.1"/>
    </source>
</evidence>
<dbReference type="Gene3D" id="1.10.1060.10">
    <property type="entry name" value="Alpha-helical ferredoxin"/>
    <property type="match status" value="1"/>
</dbReference>
<evidence type="ECO:0000256" key="6">
    <source>
        <dbReference type="SAM" id="MobiDB-lite"/>
    </source>
</evidence>
<feature type="transmembrane region" description="Helical" evidence="7">
    <location>
        <begin position="146"/>
        <end position="170"/>
    </location>
</feature>
<feature type="transmembrane region" description="Helical" evidence="7">
    <location>
        <begin position="116"/>
        <end position="134"/>
    </location>
</feature>
<dbReference type="PROSITE" id="PS51379">
    <property type="entry name" value="4FE4S_FER_2"/>
    <property type="match status" value="2"/>
</dbReference>
<keyword evidence="1" id="KW-0004">4Fe-4S</keyword>
<dbReference type="GO" id="GO:0046872">
    <property type="term" value="F:metal ion binding"/>
    <property type="evidence" value="ECO:0007669"/>
    <property type="project" value="UniProtKB-KW"/>
</dbReference>
<accession>B8J6Y8</accession>
<keyword evidence="4" id="KW-0408">Iron</keyword>
<keyword evidence="2" id="KW-0479">Metal-binding</keyword>
<feature type="compositionally biased region" description="Low complexity" evidence="6">
    <location>
        <begin position="694"/>
        <end position="711"/>
    </location>
</feature>
<dbReference type="Pfam" id="PF02754">
    <property type="entry name" value="CCG"/>
    <property type="match status" value="2"/>
</dbReference>
<dbReference type="GO" id="GO:0005886">
    <property type="term" value="C:plasma membrane"/>
    <property type="evidence" value="ECO:0007669"/>
    <property type="project" value="TreeGrafter"/>
</dbReference>
<feature type="region of interest" description="Disordered" evidence="6">
    <location>
        <begin position="691"/>
        <end position="711"/>
    </location>
</feature>
<reference evidence="9" key="1">
    <citation type="submission" date="2009-01" db="EMBL/GenBank/DDBJ databases">
        <title>Complete sequence of Anaeromyxobacter dehalogenans 2CP-1.</title>
        <authorList>
            <consortium name="US DOE Joint Genome Institute"/>
            <person name="Lucas S."/>
            <person name="Copeland A."/>
            <person name="Lapidus A."/>
            <person name="Glavina del Rio T."/>
            <person name="Dalin E."/>
            <person name="Tice H."/>
            <person name="Bruce D."/>
            <person name="Goodwin L."/>
            <person name="Pitluck S."/>
            <person name="Saunders E."/>
            <person name="Brettin T."/>
            <person name="Detter J.C."/>
            <person name="Han C."/>
            <person name="Larimer F."/>
            <person name="Land M."/>
            <person name="Hauser L."/>
            <person name="Kyrpides N."/>
            <person name="Ovchinnikova G."/>
            <person name="Beliaev A.S."/>
            <person name="Richardson P."/>
        </authorList>
    </citation>
    <scope>NUCLEOTIDE SEQUENCE</scope>
    <source>
        <strain evidence="9">2CP-1</strain>
    </source>
</reference>
<dbReference type="GO" id="GO:0016491">
    <property type="term" value="F:oxidoreductase activity"/>
    <property type="evidence" value="ECO:0007669"/>
    <property type="project" value="UniProtKB-KW"/>
</dbReference>
<dbReference type="Pfam" id="PF13187">
    <property type="entry name" value="Fer4_9"/>
    <property type="match status" value="1"/>
</dbReference>
<name>B8J6Y8_ANAD2</name>
<dbReference type="InterPro" id="IPR021133">
    <property type="entry name" value="HEAT_type_2"/>
</dbReference>
<feature type="transmembrane region" description="Helical" evidence="7">
    <location>
        <begin position="66"/>
        <end position="96"/>
    </location>
</feature>
<dbReference type="InterPro" id="IPR051460">
    <property type="entry name" value="HdrC_iron-sulfur_subunit"/>
</dbReference>
<keyword evidence="10" id="KW-1185">Reference proteome</keyword>
<sequence>MNPALTSAMLLVAAAVFTFTMTRRVMPLFALRRDVRTDRPGERIRALLRFGLGQRRLVDPEERRPGLLHVVIFAAFLVLAIRTVTMFGMGFSAGFHLPLLAPDSGLGRAYGLVKDVMVLLALFAVLGFLWRRLVTRPDRVTRSTEGVVILFFIAGLMITDVLFDGALHLLREDPLGLGDLLAGAGFELPAPRFDWLAPAGSLGAALYHASGASAGTVSAVGEASFWLHLALILVFGNVLPYGKHFHIITGLPNVFFARLPPAGALRKLDLEAEDASYGAATVKDLSWKEAWDVYSCTECGRCQTHCPTYVTGKPLSHKEVNRSIRHHLAEVAPALTALARAKDPAVREAAAGALPPISEVIPPETFWACTTCGWCETACPVLIENVPRLVDMRRQAVQVDSVFPDEAQRVFKGIETQGNPWGIGSNKRTEWCEDLAVPRAADGGDYEWLFFVGCAGAFDDRQKKVSRAIVRILREAKVSFAILGEEETCTGDAARRLGNEYLFQMQATALTETLNGHGVKKILVQCPHCLNSIANELPQFGGRYEVVHHAELIARLVKDGRLAPGVAEGLGQVTFHDPCYLARWNGVTEAPREALAAAGVQVAEMPRNRRQGFCCGAGGGRFWLEEKLGARVNQNRVDEAAATLGKAGGVIATGCPFCLTMMKDGVNETGREETLRVLDVAEIVALGLPKRAESAPAAAPEHTPAAPQGEA</sequence>
<keyword evidence="5" id="KW-0411">Iron-sulfur</keyword>
<feature type="domain" description="4Fe-4S ferredoxin-type" evidence="8">
    <location>
        <begin position="357"/>
        <end position="388"/>
    </location>
</feature>
<dbReference type="SUPFAM" id="SSF103501">
    <property type="entry name" value="Respiratory nitrate reductase 1 gamma chain"/>
    <property type="match status" value="1"/>
</dbReference>
<evidence type="ECO:0000256" key="1">
    <source>
        <dbReference type="ARBA" id="ARBA00022485"/>
    </source>
</evidence>
<dbReference type="InterPro" id="IPR017900">
    <property type="entry name" value="4Fe4S_Fe_S_CS"/>
</dbReference>
<dbReference type="Gene3D" id="1.20.950.20">
    <property type="entry name" value="Transmembrane di-heme cytochromes, Chain C"/>
    <property type="match status" value="1"/>
</dbReference>
<keyword evidence="7" id="KW-0812">Transmembrane</keyword>
<evidence type="ECO:0000313" key="10">
    <source>
        <dbReference type="Proteomes" id="UP000007089"/>
    </source>
</evidence>
<gene>
    <name evidence="9" type="ordered locus">A2cp1_0008</name>
</gene>
<keyword evidence="3" id="KW-0560">Oxidoreductase</keyword>
<dbReference type="PROSITE" id="PS00198">
    <property type="entry name" value="4FE4S_FER_1"/>
    <property type="match status" value="2"/>
</dbReference>
<dbReference type="RefSeq" id="WP_012631465.1">
    <property type="nucleotide sequence ID" value="NC_011891.1"/>
</dbReference>
<dbReference type="PROSITE" id="PS50077">
    <property type="entry name" value="HEAT_REPEAT"/>
    <property type="match status" value="1"/>
</dbReference>
<evidence type="ECO:0000256" key="4">
    <source>
        <dbReference type="ARBA" id="ARBA00023004"/>
    </source>
</evidence>
<dbReference type="HOGENOM" id="CLU_005304_1_0_7"/>
<proteinExistence type="predicted"/>
<dbReference type="KEGG" id="acp:A2cp1_0008"/>
<evidence type="ECO:0000259" key="8">
    <source>
        <dbReference type="PROSITE" id="PS51379"/>
    </source>
</evidence>
<protein>
    <recommendedName>
        <fullName evidence="8">4Fe-4S ferredoxin-type domain-containing protein</fullName>
    </recommendedName>
</protein>
<dbReference type="InterPro" id="IPR004017">
    <property type="entry name" value="Cys_rich_dom"/>
</dbReference>
<evidence type="ECO:0000256" key="5">
    <source>
        <dbReference type="ARBA" id="ARBA00023014"/>
    </source>
</evidence>
<dbReference type="InterPro" id="IPR009051">
    <property type="entry name" value="Helical_ferredxn"/>
</dbReference>
<evidence type="ECO:0000256" key="2">
    <source>
        <dbReference type="ARBA" id="ARBA00022723"/>
    </source>
</evidence>
<dbReference type="GO" id="GO:0051539">
    <property type="term" value="F:4 iron, 4 sulfur cluster binding"/>
    <property type="evidence" value="ECO:0007669"/>
    <property type="project" value="UniProtKB-KW"/>
</dbReference>
<organism evidence="9 10">
    <name type="scientific">Anaeromyxobacter dehalogenans (strain ATCC BAA-258 / DSM 21875 / 2CP-1)</name>
    <dbReference type="NCBI Taxonomy" id="455488"/>
    <lineage>
        <taxon>Bacteria</taxon>
        <taxon>Pseudomonadati</taxon>
        <taxon>Myxococcota</taxon>
        <taxon>Myxococcia</taxon>
        <taxon>Myxococcales</taxon>
        <taxon>Cystobacterineae</taxon>
        <taxon>Anaeromyxobacteraceae</taxon>
        <taxon>Anaeromyxobacter</taxon>
    </lineage>
</organism>
<dbReference type="PANTHER" id="PTHR43255:SF1">
    <property type="entry name" value="IRON-SULFUR-BINDING OXIDOREDUCTASE FADF-RELATED"/>
    <property type="match status" value="1"/>
</dbReference>
<dbReference type="EMBL" id="CP001359">
    <property type="protein sequence ID" value="ACL63369.1"/>
    <property type="molecule type" value="Genomic_DNA"/>
</dbReference>
<dbReference type="InterPro" id="IPR017896">
    <property type="entry name" value="4Fe4S_Fe-S-bd"/>
</dbReference>
<keyword evidence="7" id="KW-1133">Transmembrane helix</keyword>
<dbReference type="Proteomes" id="UP000007089">
    <property type="component" value="Chromosome"/>
</dbReference>
<dbReference type="SUPFAM" id="SSF46548">
    <property type="entry name" value="alpha-helical ferredoxin"/>
    <property type="match status" value="1"/>
</dbReference>
<evidence type="ECO:0000256" key="7">
    <source>
        <dbReference type="SAM" id="Phobius"/>
    </source>
</evidence>
<dbReference type="InterPro" id="IPR036197">
    <property type="entry name" value="NarG-like_sf"/>
</dbReference>